<dbReference type="AlphaFoldDB" id="A0A367WRA5"/>
<reference evidence="17 18" key="1">
    <citation type="submission" date="2014-07" db="EMBL/GenBank/DDBJ databases">
        <title>Draft genome sequence of Thalassospira profundimaris PR54-5.</title>
        <authorList>
            <person name="Lai Q."/>
            <person name="Shao Z."/>
        </authorList>
    </citation>
    <scope>NUCLEOTIDE SEQUENCE [LARGE SCALE GENOMIC DNA]</scope>
    <source>
        <strain evidence="17 18">PR54-5</strain>
    </source>
</reference>
<dbReference type="InterPro" id="IPR011706">
    <property type="entry name" value="Cu-oxidase_C"/>
</dbReference>
<proteinExistence type="inferred from homology"/>
<feature type="chain" id="PRO_5016570800" description="Copper-containing nitrite reductase" evidence="14">
    <location>
        <begin position="29"/>
        <end position="379"/>
    </location>
</feature>
<evidence type="ECO:0000256" key="5">
    <source>
        <dbReference type="ARBA" id="ARBA00011882"/>
    </source>
</evidence>
<dbReference type="InterPro" id="IPR011707">
    <property type="entry name" value="Cu-oxidase-like_N"/>
</dbReference>
<comment type="cofactor">
    <cofactor evidence="1 12">
        <name>Cu(+)</name>
        <dbReference type="ChEBI" id="CHEBI:49552"/>
    </cofactor>
</comment>
<keyword evidence="14" id="KW-0732">Signal</keyword>
<dbReference type="OrthoDB" id="9757546at2"/>
<feature type="domain" description="Plastocyanin-like" evidence="15">
    <location>
        <begin position="265"/>
        <end position="376"/>
    </location>
</feature>
<dbReference type="EC" id="1.7.2.1" evidence="5"/>
<evidence type="ECO:0000256" key="10">
    <source>
        <dbReference type="ARBA" id="ARBA00023008"/>
    </source>
</evidence>
<dbReference type="RefSeq" id="WP_114099635.1">
    <property type="nucleotide sequence ID" value="NZ_JPWI01000015.1"/>
</dbReference>
<dbReference type="PANTHER" id="PTHR11709:SF394">
    <property type="entry name" value="FI03373P-RELATED"/>
    <property type="match status" value="1"/>
</dbReference>
<dbReference type="SUPFAM" id="SSF49503">
    <property type="entry name" value="Cupredoxins"/>
    <property type="match status" value="2"/>
</dbReference>
<name>A0A367WRA5_9PROT</name>
<dbReference type="GO" id="GO:0005507">
    <property type="term" value="F:copper ion binding"/>
    <property type="evidence" value="ECO:0007669"/>
    <property type="project" value="InterPro"/>
</dbReference>
<feature type="region of interest" description="Disordered" evidence="13">
    <location>
        <begin position="32"/>
        <end position="64"/>
    </location>
</feature>
<evidence type="ECO:0000256" key="14">
    <source>
        <dbReference type="SAM" id="SignalP"/>
    </source>
</evidence>
<feature type="compositionally biased region" description="Polar residues" evidence="13">
    <location>
        <begin position="33"/>
        <end position="42"/>
    </location>
</feature>
<dbReference type="PRINTS" id="PR00695">
    <property type="entry name" value="CUNO2RDTASE"/>
</dbReference>
<evidence type="ECO:0000256" key="11">
    <source>
        <dbReference type="ARBA" id="ARBA00049340"/>
    </source>
</evidence>
<evidence type="ECO:0000313" key="18">
    <source>
        <dbReference type="Proteomes" id="UP000252255"/>
    </source>
</evidence>
<keyword evidence="7 12" id="KW-0479">Metal-binding</keyword>
<feature type="binding site" description="type 1 copper site" evidence="12">
    <location>
        <position position="201"/>
    </location>
    <ligand>
        <name>Cu cation</name>
        <dbReference type="ChEBI" id="CHEBI:23378"/>
        <label>1</label>
    </ligand>
</feature>
<dbReference type="CDD" id="cd11024">
    <property type="entry name" value="CuRO_1_2DMCO_NIR_like"/>
    <property type="match status" value="1"/>
</dbReference>
<dbReference type="Proteomes" id="UP000252255">
    <property type="component" value="Unassembled WGS sequence"/>
</dbReference>
<feature type="domain" description="Plastocyanin-like" evidence="16">
    <location>
        <begin position="118"/>
        <end position="223"/>
    </location>
</feature>
<evidence type="ECO:0000256" key="4">
    <source>
        <dbReference type="ARBA" id="ARBA00011233"/>
    </source>
</evidence>
<evidence type="ECO:0000256" key="6">
    <source>
        <dbReference type="ARBA" id="ARBA00017290"/>
    </source>
</evidence>
<evidence type="ECO:0000259" key="15">
    <source>
        <dbReference type="Pfam" id="PF07731"/>
    </source>
</evidence>
<evidence type="ECO:0000256" key="13">
    <source>
        <dbReference type="SAM" id="MobiDB-lite"/>
    </source>
</evidence>
<feature type="signal peptide" evidence="14">
    <location>
        <begin position="1"/>
        <end position="28"/>
    </location>
</feature>
<evidence type="ECO:0000256" key="3">
    <source>
        <dbReference type="ARBA" id="ARBA00010609"/>
    </source>
</evidence>
<accession>A0A367WRA5</accession>
<comment type="similarity">
    <text evidence="3">Belongs to the multicopper oxidase family.</text>
</comment>
<evidence type="ECO:0000256" key="9">
    <source>
        <dbReference type="ARBA" id="ARBA00023002"/>
    </source>
</evidence>
<feature type="binding site" description="type 1 copper site" evidence="12">
    <location>
        <position position="209"/>
    </location>
    <ligand>
        <name>Cu cation</name>
        <dbReference type="ChEBI" id="CHEBI:23378"/>
        <label>1</label>
    </ligand>
</feature>
<keyword evidence="10 12" id="KW-0186">Copper</keyword>
<comment type="caution">
    <text evidence="17">The sequence shown here is derived from an EMBL/GenBank/DDBJ whole genome shotgun (WGS) entry which is preliminary data.</text>
</comment>
<keyword evidence="9" id="KW-0560">Oxidoreductase</keyword>
<feature type="binding site" description="type 1 copper site" evidence="12">
    <location>
        <position position="359"/>
    </location>
    <ligand>
        <name>Cu cation</name>
        <dbReference type="ChEBI" id="CHEBI:23378"/>
        <label>1</label>
    </ligand>
</feature>
<evidence type="ECO:0000256" key="7">
    <source>
        <dbReference type="ARBA" id="ARBA00022723"/>
    </source>
</evidence>
<keyword evidence="8" id="KW-0677">Repeat</keyword>
<dbReference type="InterPro" id="IPR045087">
    <property type="entry name" value="Cu-oxidase_fam"/>
</dbReference>
<gene>
    <name evidence="17" type="ORF">TH30_19240</name>
</gene>
<dbReference type="InterPro" id="IPR008972">
    <property type="entry name" value="Cupredoxin"/>
</dbReference>
<evidence type="ECO:0000256" key="12">
    <source>
        <dbReference type="PIRSR" id="PIRSR601287-1"/>
    </source>
</evidence>
<dbReference type="Gene3D" id="2.60.40.420">
    <property type="entry name" value="Cupredoxins - blue copper proteins"/>
    <property type="match status" value="2"/>
</dbReference>
<comment type="subunit">
    <text evidence="4">Homotrimer.</text>
</comment>
<organism evidence="17 18">
    <name type="scientific">Thalassospira profundimaris</name>
    <dbReference type="NCBI Taxonomy" id="502049"/>
    <lineage>
        <taxon>Bacteria</taxon>
        <taxon>Pseudomonadati</taxon>
        <taxon>Pseudomonadota</taxon>
        <taxon>Alphaproteobacteria</taxon>
        <taxon>Rhodospirillales</taxon>
        <taxon>Thalassospiraceae</taxon>
        <taxon>Thalassospira</taxon>
    </lineage>
</organism>
<dbReference type="EMBL" id="JPWI01000015">
    <property type="protein sequence ID" value="RCK43160.1"/>
    <property type="molecule type" value="Genomic_DNA"/>
</dbReference>
<protein>
    <recommendedName>
        <fullName evidence="6">Copper-containing nitrite reductase</fullName>
        <ecNumber evidence="5">1.7.2.1</ecNumber>
    </recommendedName>
</protein>
<feature type="binding site" description="type 1 copper site" evidence="12">
    <location>
        <position position="158"/>
    </location>
    <ligand>
        <name>Cu cation</name>
        <dbReference type="ChEBI" id="CHEBI:23378"/>
        <label>1</label>
    </ligand>
</feature>
<evidence type="ECO:0000256" key="2">
    <source>
        <dbReference type="ARBA" id="ARBA00001973"/>
    </source>
</evidence>
<comment type="cofactor">
    <cofactor evidence="2 12">
        <name>Cu(2+)</name>
        <dbReference type="ChEBI" id="CHEBI:29036"/>
    </cofactor>
</comment>
<dbReference type="InterPro" id="IPR001287">
    <property type="entry name" value="NO2-reductase_Cu"/>
</dbReference>
<feature type="binding site" description="type 1 copper site" evidence="12">
    <location>
        <position position="200"/>
    </location>
    <ligand>
        <name>Cu cation</name>
        <dbReference type="ChEBI" id="CHEBI:23378"/>
        <label>1</label>
    </ligand>
</feature>
<evidence type="ECO:0000256" key="8">
    <source>
        <dbReference type="ARBA" id="ARBA00022737"/>
    </source>
</evidence>
<evidence type="ECO:0000259" key="16">
    <source>
        <dbReference type="Pfam" id="PF07732"/>
    </source>
</evidence>
<comment type="catalytic activity">
    <reaction evidence="11">
        <text>nitric oxide + Fe(III)-[cytochrome c] + H2O = Fe(II)-[cytochrome c] + nitrite + 2 H(+)</text>
        <dbReference type="Rhea" id="RHEA:15233"/>
        <dbReference type="Rhea" id="RHEA-COMP:10350"/>
        <dbReference type="Rhea" id="RHEA-COMP:14399"/>
        <dbReference type="ChEBI" id="CHEBI:15377"/>
        <dbReference type="ChEBI" id="CHEBI:15378"/>
        <dbReference type="ChEBI" id="CHEBI:16301"/>
        <dbReference type="ChEBI" id="CHEBI:16480"/>
        <dbReference type="ChEBI" id="CHEBI:29033"/>
        <dbReference type="ChEBI" id="CHEBI:29034"/>
        <dbReference type="EC" id="1.7.2.1"/>
    </reaction>
</comment>
<dbReference type="Pfam" id="PF07731">
    <property type="entry name" value="Cu-oxidase_2"/>
    <property type="match status" value="1"/>
</dbReference>
<dbReference type="GO" id="GO:0050421">
    <property type="term" value="F:nitrite reductase (NO-forming) activity"/>
    <property type="evidence" value="ECO:0007669"/>
    <property type="project" value="UniProtKB-EC"/>
</dbReference>
<evidence type="ECO:0000256" key="1">
    <source>
        <dbReference type="ARBA" id="ARBA00001960"/>
    </source>
</evidence>
<dbReference type="Pfam" id="PF07732">
    <property type="entry name" value="Cu-oxidase_3"/>
    <property type="match status" value="1"/>
</dbReference>
<feature type="binding site" description="type 1 copper site" evidence="12">
    <location>
        <position position="163"/>
    </location>
    <ligand>
        <name>Cu cation</name>
        <dbReference type="ChEBI" id="CHEBI:23378"/>
        <label>1</label>
    </ligand>
</feature>
<evidence type="ECO:0000313" key="17">
    <source>
        <dbReference type="EMBL" id="RCK43160.1"/>
    </source>
</evidence>
<sequence>MRRWLPVVLNRRRFLGAGIIATAGATLAARETLGQSDTSQGTKNHDGDRLGSGNMSEMPGHATNHGTMMTVGDVDEVRNGFDTSKLLTDWDTGTISQLPDGRRLRTFEIDAIDKEIEIAPGVMFPAWTYNGRVPGPALRATEGERLRVIFRNYGSHPHSIHFHGIHSARMDGVPGAGVVGPGEEFIYEFDAEPFGCHLYHCHALPLKRHIHKGLYGLFIIDPDPGRHPENTDIARSRLLGTKENNQWQEFAMVMNAFDTNFDDENEVYAVNTVAHAYVKRPIPVRRDRPVRIYLANLVEFDPINSFHLHANFFNYFDHGTTLTPTQLTIDTVMQCQGQRGIIEFSFENHEPGLYMFHAHQSEFAELGWMSFFDVQEARA</sequence>
<dbReference type="PANTHER" id="PTHR11709">
    <property type="entry name" value="MULTI-COPPER OXIDASE"/>
    <property type="match status" value="1"/>
</dbReference>